<feature type="transmembrane region" description="Helical" evidence="1">
    <location>
        <begin position="71"/>
        <end position="90"/>
    </location>
</feature>
<dbReference type="Proteomes" id="UP001374893">
    <property type="component" value="Chromosome"/>
</dbReference>
<accession>A0ABN6H8L3</accession>
<reference evidence="2 3" key="1">
    <citation type="submission" date="2021-06" db="EMBL/GenBank/DDBJ databases">
        <title>Complete genome of Haloferula helveola possessing various polysaccharide degrading enzymes.</title>
        <authorList>
            <person name="Takami H."/>
            <person name="Huang C."/>
            <person name="Hamasaki K."/>
        </authorList>
    </citation>
    <scope>NUCLEOTIDE SEQUENCE [LARGE SCALE GENOMIC DNA]</scope>
    <source>
        <strain evidence="2 3">CN-1</strain>
    </source>
</reference>
<dbReference type="RefSeq" id="WP_338686640.1">
    <property type="nucleotide sequence ID" value="NZ_AP024702.1"/>
</dbReference>
<sequence>MDGEKIYKGGCFTLLGVGIVFLIWVKIDDWSEDSWKSLSIFLAAVLVPILLALIIAGFRTKRDPKDAMFKVLSLALCGFGPLVIFLVIFGDIDQMMD</sequence>
<protein>
    <submittedName>
        <fullName evidence="2">Uncharacterized protein</fullName>
    </submittedName>
</protein>
<organism evidence="2 3">
    <name type="scientific">Haloferula helveola</name>
    <dbReference type="NCBI Taxonomy" id="490095"/>
    <lineage>
        <taxon>Bacteria</taxon>
        <taxon>Pseudomonadati</taxon>
        <taxon>Verrucomicrobiota</taxon>
        <taxon>Verrucomicrobiia</taxon>
        <taxon>Verrucomicrobiales</taxon>
        <taxon>Verrucomicrobiaceae</taxon>
        <taxon>Haloferula</taxon>
    </lineage>
</organism>
<dbReference type="EMBL" id="AP024702">
    <property type="protein sequence ID" value="BCX49849.1"/>
    <property type="molecule type" value="Genomic_DNA"/>
</dbReference>
<gene>
    <name evidence="2" type="ORF">HAHE_37570</name>
</gene>
<keyword evidence="1" id="KW-0472">Membrane</keyword>
<evidence type="ECO:0000313" key="3">
    <source>
        <dbReference type="Proteomes" id="UP001374893"/>
    </source>
</evidence>
<keyword evidence="1" id="KW-1133">Transmembrane helix</keyword>
<proteinExistence type="predicted"/>
<name>A0ABN6H8L3_9BACT</name>
<keyword evidence="3" id="KW-1185">Reference proteome</keyword>
<feature type="transmembrane region" description="Helical" evidence="1">
    <location>
        <begin position="39"/>
        <end position="59"/>
    </location>
</feature>
<evidence type="ECO:0000313" key="2">
    <source>
        <dbReference type="EMBL" id="BCX49849.1"/>
    </source>
</evidence>
<keyword evidence="1" id="KW-0812">Transmembrane</keyword>
<feature type="transmembrane region" description="Helical" evidence="1">
    <location>
        <begin position="7"/>
        <end position="27"/>
    </location>
</feature>
<evidence type="ECO:0000256" key="1">
    <source>
        <dbReference type="SAM" id="Phobius"/>
    </source>
</evidence>